<evidence type="ECO:0000256" key="1">
    <source>
        <dbReference type="ARBA" id="ARBA00022448"/>
    </source>
</evidence>
<keyword evidence="10" id="KW-1185">Reference proteome</keyword>
<dbReference type="RefSeq" id="WP_194368241.1">
    <property type="nucleotide sequence ID" value="NZ_CP054492.1"/>
</dbReference>
<dbReference type="AlphaFoldDB" id="A0A7S7LTP1"/>
<dbReference type="EMBL" id="CP054492">
    <property type="protein sequence ID" value="QOY51127.1"/>
    <property type="molecule type" value="Genomic_DNA"/>
</dbReference>
<dbReference type="PANTHER" id="PTHR43687">
    <property type="entry name" value="ADENYLYLSULFATE REDUCTASE, BETA SUBUNIT"/>
    <property type="match status" value="1"/>
</dbReference>
<dbReference type="InterPro" id="IPR017900">
    <property type="entry name" value="4Fe4S_Fe_S_CS"/>
</dbReference>
<dbReference type="Pfam" id="PF13237">
    <property type="entry name" value="Fer4_10"/>
    <property type="match status" value="1"/>
</dbReference>
<evidence type="ECO:0000256" key="2">
    <source>
        <dbReference type="ARBA" id="ARBA00022485"/>
    </source>
</evidence>
<dbReference type="GO" id="GO:0046872">
    <property type="term" value="F:metal ion binding"/>
    <property type="evidence" value="ECO:0007669"/>
    <property type="project" value="UniProtKB-KW"/>
</dbReference>
<protein>
    <submittedName>
        <fullName evidence="9">4Fe-4S binding protein</fullName>
    </submittedName>
</protein>
<feature type="domain" description="4Fe-4S ferredoxin-type" evidence="8">
    <location>
        <begin position="451"/>
        <end position="481"/>
    </location>
</feature>
<evidence type="ECO:0000256" key="3">
    <source>
        <dbReference type="ARBA" id="ARBA00022723"/>
    </source>
</evidence>
<dbReference type="Proteomes" id="UP000593994">
    <property type="component" value="Chromosome"/>
</dbReference>
<dbReference type="PROSITE" id="PS00198">
    <property type="entry name" value="4FE4S_FER_1"/>
    <property type="match status" value="2"/>
</dbReference>
<evidence type="ECO:0000313" key="10">
    <source>
        <dbReference type="Proteomes" id="UP000593994"/>
    </source>
</evidence>
<dbReference type="SUPFAM" id="SSF54862">
    <property type="entry name" value="4Fe-4S ferredoxins"/>
    <property type="match status" value="1"/>
</dbReference>
<dbReference type="KEGG" id="sbal:HUE88_08225"/>
<evidence type="ECO:0000256" key="7">
    <source>
        <dbReference type="ARBA" id="ARBA00023014"/>
    </source>
</evidence>
<dbReference type="Gene3D" id="3.30.70.20">
    <property type="match status" value="2"/>
</dbReference>
<organism evidence="9 10">
    <name type="scientific">Candidatus Sulfurimonas baltica</name>
    <dbReference type="NCBI Taxonomy" id="2740404"/>
    <lineage>
        <taxon>Bacteria</taxon>
        <taxon>Pseudomonadati</taxon>
        <taxon>Campylobacterota</taxon>
        <taxon>Epsilonproteobacteria</taxon>
        <taxon>Campylobacterales</taxon>
        <taxon>Sulfurimonadaceae</taxon>
        <taxon>Sulfurimonas</taxon>
    </lineage>
</organism>
<evidence type="ECO:0000313" key="9">
    <source>
        <dbReference type="EMBL" id="QOY51127.1"/>
    </source>
</evidence>
<evidence type="ECO:0000256" key="4">
    <source>
        <dbReference type="ARBA" id="ARBA00022737"/>
    </source>
</evidence>
<keyword evidence="3" id="KW-0479">Metal-binding</keyword>
<dbReference type="PANTHER" id="PTHR43687:SF6">
    <property type="entry name" value="L-ASPARTATE SEMIALDEHYDE SULFURTRANSFERASE IRON-SULFUR SUBUNIT"/>
    <property type="match status" value="1"/>
</dbReference>
<keyword evidence="4" id="KW-0677">Repeat</keyword>
<sequence length="565" mass="63463">MQEFVYFSDRGLDFPLPENILVTSTLSTASNNNFIVSNSKNVYGEIIADEIDFYISNSKDTIANKIKNVEKLYEINAIRFDMAQDIKYTQKISTDVLLVSTKEQKEEFLKSMIPNEFNLLHVTPDVVKSISGHIGNLTVIANDNFKDATLHVSQIVWYDQEEIATKQSGTFDPLESSLDDVLATLRTNISNYEYKKAIVYNQNICQYHGRREVTCGKCAEVCPTVAIQRDDNVKHLLFSQIDCHGCGGCISVCPSGALDYASLNRESIYDISRYFRGHIPLVIPQKMNIKELHVELKENVLPFAIEGEKFLHEGTLLTITQESGSQVIFYSDFLSKGTKDAIRILNDIYQKRHNLDAIIVAMNKDELIDALQRVSLVEGSKHSINELNINKREIFATRLKNIVGEDDLGEVKTGEHIHYAKVNVNEANCTLCLACVGACNVDALVANVDDNSLRINPSICTACGFCELSCPEKDCLTIEKDVIKLNPTWFKEQVLAKDTLFACVECGKEFATTKAIEKIASIMSPIFAKDPVKEKTLYCCESCKPKIMMSSYMENKNLYKSPGDM</sequence>
<evidence type="ECO:0000256" key="6">
    <source>
        <dbReference type="ARBA" id="ARBA00023004"/>
    </source>
</evidence>
<feature type="domain" description="4Fe-4S ferredoxin-type" evidence="8">
    <location>
        <begin position="420"/>
        <end position="449"/>
    </location>
</feature>
<dbReference type="PROSITE" id="PS51379">
    <property type="entry name" value="4FE4S_FER_2"/>
    <property type="match status" value="4"/>
</dbReference>
<dbReference type="InterPro" id="IPR050572">
    <property type="entry name" value="Fe-S_Ferredoxin"/>
</dbReference>
<keyword evidence="7" id="KW-0411">Iron-sulfur</keyword>
<feature type="domain" description="4Fe-4S ferredoxin-type" evidence="8">
    <location>
        <begin position="234"/>
        <end position="263"/>
    </location>
</feature>
<evidence type="ECO:0000259" key="8">
    <source>
        <dbReference type="PROSITE" id="PS51379"/>
    </source>
</evidence>
<reference evidence="9 10" key="1">
    <citation type="submission" date="2020-05" db="EMBL/GenBank/DDBJ databases">
        <title>Sulfurimonas marisnigri, sp. nov., and Sulfurimonas baltica, sp. nov., manganese oxide reducing chemolithoautotrophs of the class Epsilonproteobacteria isolated from the pelagic redoxclines of the Black and Baltic Seas and emended description of the genus Sulfurimonas.</title>
        <authorList>
            <person name="Henkel J.V."/>
            <person name="Laudan C."/>
            <person name="Werner J."/>
            <person name="Neu T."/>
            <person name="Plewe S."/>
            <person name="Sproer C."/>
            <person name="Bunk B."/>
            <person name="Schulz-Vogt H.N."/>
        </authorList>
    </citation>
    <scope>NUCLEOTIDE SEQUENCE [LARGE SCALE GENOMIC DNA]</scope>
    <source>
        <strain evidence="9 10">GD2</strain>
    </source>
</reference>
<dbReference type="InterPro" id="IPR017896">
    <property type="entry name" value="4Fe4S_Fe-S-bd"/>
</dbReference>
<keyword evidence="6" id="KW-0408">Iron</keyword>
<evidence type="ECO:0000256" key="5">
    <source>
        <dbReference type="ARBA" id="ARBA00022982"/>
    </source>
</evidence>
<keyword evidence="1" id="KW-0813">Transport</keyword>
<keyword evidence="5" id="KW-0249">Electron transport</keyword>
<dbReference type="Pfam" id="PF13187">
    <property type="entry name" value="Fer4_9"/>
    <property type="match status" value="1"/>
</dbReference>
<gene>
    <name evidence="9" type="ORF">HUE88_08225</name>
</gene>
<name>A0A7S7LTP1_9BACT</name>
<feature type="domain" description="4Fe-4S ferredoxin-type" evidence="8">
    <location>
        <begin position="213"/>
        <end position="232"/>
    </location>
</feature>
<proteinExistence type="predicted"/>
<keyword evidence="2" id="KW-0004">4Fe-4S</keyword>
<dbReference type="GO" id="GO:0051539">
    <property type="term" value="F:4 iron, 4 sulfur cluster binding"/>
    <property type="evidence" value="ECO:0007669"/>
    <property type="project" value="UniProtKB-KW"/>
</dbReference>
<accession>A0A7S7LTP1</accession>